<keyword evidence="6" id="KW-1003">Cell membrane</keyword>
<keyword evidence="22" id="KW-0732">Signal</keyword>
<protein>
    <recommendedName>
        <fullName evidence="4">ferric-chelate reductase (NADPH)</fullName>
        <ecNumber evidence="4">1.16.1.9</ecNumber>
    </recommendedName>
</protein>
<keyword evidence="5" id="KW-0813">Transport</keyword>
<evidence type="ECO:0000256" key="21">
    <source>
        <dbReference type="SAM" id="Phobius"/>
    </source>
</evidence>
<evidence type="ECO:0000256" key="4">
    <source>
        <dbReference type="ARBA" id="ARBA00012668"/>
    </source>
</evidence>
<reference evidence="24" key="1">
    <citation type="journal article" date="2014" name="Genome Announc.">
        <title>Genome sequence of the yeast Cyberlindnera fabianii (Hansenula fabianii).</title>
        <authorList>
            <person name="Freel K.C."/>
            <person name="Sarilar V."/>
            <person name="Neuveglise C."/>
            <person name="Devillers H."/>
            <person name="Friedrich A."/>
            <person name="Schacherer J."/>
        </authorList>
    </citation>
    <scope>NUCLEOTIDE SEQUENCE</scope>
    <source>
        <strain evidence="24">YJS4271</strain>
    </source>
</reference>
<feature type="domain" description="FAD-binding FR-type" evidence="23">
    <location>
        <begin position="416"/>
        <end position="536"/>
    </location>
</feature>
<comment type="similarity">
    <text evidence="3">Belongs to the ferric reductase (FRE) family.</text>
</comment>
<keyword evidence="13 21" id="KW-1133">Transmembrane helix</keyword>
<dbReference type="Gene3D" id="3.40.50.80">
    <property type="entry name" value="Nucleotide-binding domain of ferredoxin-NADP reductase (FNR) module"/>
    <property type="match status" value="1"/>
</dbReference>
<evidence type="ECO:0000256" key="14">
    <source>
        <dbReference type="ARBA" id="ARBA00023002"/>
    </source>
</evidence>
<comment type="subcellular location">
    <subcellularLocation>
        <location evidence="2">Cell membrane</location>
        <topology evidence="2">Multi-pass membrane protein</topology>
    </subcellularLocation>
</comment>
<dbReference type="SFLD" id="SFLDG01168">
    <property type="entry name" value="Ferric_reductase_subgroup_(FRE"/>
    <property type="match status" value="1"/>
</dbReference>
<evidence type="ECO:0000256" key="8">
    <source>
        <dbReference type="ARBA" id="ARBA00022630"/>
    </source>
</evidence>
<dbReference type="GO" id="GO:0006879">
    <property type="term" value="P:intracellular iron ion homeostasis"/>
    <property type="evidence" value="ECO:0007669"/>
    <property type="project" value="TreeGrafter"/>
</dbReference>
<dbReference type="SUPFAM" id="SSF63380">
    <property type="entry name" value="Riboflavin synthase domain-like"/>
    <property type="match status" value="1"/>
</dbReference>
<keyword evidence="18" id="KW-0325">Glycoprotein</keyword>
<dbReference type="AlphaFoldDB" id="A0A061B2V7"/>
<keyword evidence="11" id="KW-0521">NADP</keyword>
<gene>
    <name evidence="24" type="ORF">CYFA0S_08e02190g</name>
</gene>
<feature type="chain" id="PRO_5001594254" description="ferric-chelate reductase (NADPH)" evidence="22">
    <location>
        <begin position="23"/>
        <end position="719"/>
    </location>
</feature>
<dbReference type="InterPro" id="IPR013130">
    <property type="entry name" value="Fe3_Rdtase_TM_dom"/>
</dbReference>
<dbReference type="Pfam" id="PF01794">
    <property type="entry name" value="Ferric_reduct"/>
    <property type="match status" value="1"/>
</dbReference>
<dbReference type="GO" id="GO:0015677">
    <property type="term" value="P:copper ion import"/>
    <property type="evidence" value="ECO:0007669"/>
    <property type="project" value="TreeGrafter"/>
</dbReference>
<keyword evidence="16" id="KW-0406">Ion transport</keyword>
<keyword evidence="12" id="KW-0249">Electron transport</keyword>
<comment type="cofactor">
    <cofactor evidence="1">
        <name>FAD</name>
        <dbReference type="ChEBI" id="CHEBI:57692"/>
    </cofactor>
</comment>
<dbReference type="PANTHER" id="PTHR32361">
    <property type="entry name" value="FERRIC/CUPRIC REDUCTASE TRANSMEMBRANE COMPONENT"/>
    <property type="match status" value="1"/>
</dbReference>
<evidence type="ECO:0000256" key="13">
    <source>
        <dbReference type="ARBA" id="ARBA00022989"/>
    </source>
</evidence>
<feature type="region of interest" description="Disordered" evidence="20">
    <location>
        <begin position="621"/>
        <end position="663"/>
    </location>
</feature>
<evidence type="ECO:0000256" key="5">
    <source>
        <dbReference type="ARBA" id="ARBA00022448"/>
    </source>
</evidence>
<dbReference type="InterPro" id="IPR039261">
    <property type="entry name" value="FNR_nucleotide-bd"/>
</dbReference>
<dbReference type="InterPro" id="IPR013112">
    <property type="entry name" value="FAD-bd_8"/>
</dbReference>
<evidence type="ECO:0000256" key="3">
    <source>
        <dbReference type="ARBA" id="ARBA00006278"/>
    </source>
</evidence>
<sequence length="719" mass="81711">MKHSDLYFFLTSLVSLVSLVSAGPTKTTKLGTKANIVSNVCLNNARKYLFNYTKNPEYYYDTWCNYPPALGTTLLCLDLYSKPYSRTWNKTVKEIRKSCVDYANNDEGFEWYVEQYQNATKYIISTEGLNLTKTYFTSPFNVTLEEGAHYYKFLKSSYYEWDQPNLFAGMFYVYFLVVFIVQGLFNLFKRLGYFGSFTNNKFIRWYKSNIGTPALFNDKHADQSRTLKIFTTLVPTRVESLVVTGFIFLNIVLSMVKYDIVTQREGQSKVPFYAEFIADRTGLLSFGLIPLLVLFAGRNNLLIQATGIPYASFIVYHKWVSRFMFLYAMIHSACWTEYAVYYGYLKLYYEDTYWIWGAIATVSSGLIIFQAFHMFRSMSYETFLAIHIVLACIFMAGCFWHCYDLGYLEWLYASWALWIVDRVVRVGRILWFGSKLATVESVNEEIFKVSVPTHQSSATAFPGSFAYLYFMTPYGFWQSHPFTCLNSVATRGHLLFTIKAKRGMTKYLQKKILKSQDKKLKVRVGVEGPYGHRAPLEKYNNVLLIGGGSGLPGLLAHALDLSSRDSINRKIVKLVWVIKHMSDYDMFADELSVLASRGNVEIEVYVTAVCARASAVISGSSEDKLSEKNNDGTLVQGVSSADETSEKESRSEKMPENFHSGRPDIAQLINTSGSATGSGSLAIMSCGPPKMCDQIRAMAAEAMGSSDNVVDFFDELQVW</sequence>
<dbReference type="SFLD" id="SFLDS00052">
    <property type="entry name" value="Ferric_Reductase_Domain"/>
    <property type="match status" value="1"/>
</dbReference>
<feature type="transmembrane region" description="Helical" evidence="21">
    <location>
        <begin position="166"/>
        <end position="188"/>
    </location>
</feature>
<dbReference type="InterPro" id="IPR013121">
    <property type="entry name" value="Fe_red_NAD-bd_6"/>
</dbReference>
<evidence type="ECO:0000256" key="22">
    <source>
        <dbReference type="SAM" id="SignalP"/>
    </source>
</evidence>
<organism evidence="24">
    <name type="scientific">Cyberlindnera fabianii</name>
    <name type="common">Yeast</name>
    <name type="synonym">Hansenula fabianii</name>
    <dbReference type="NCBI Taxonomy" id="36022"/>
    <lineage>
        <taxon>Eukaryota</taxon>
        <taxon>Fungi</taxon>
        <taxon>Dikarya</taxon>
        <taxon>Ascomycota</taxon>
        <taxon>Saccharomycotina</taxon>
        <taxon>Saccharomycetes</taxon>
        <taxon>Phaffomycetales</taxon>
        <taxon>Phaffomycetaceae</taxon>
        <taxon>Cyberlindnera</taxon>
    </lineage>
</organism>
<evidence type="ECO:0000256" key="1">
    <source>
        <dbReference type="ARBA" id="ARBA00001974"/>
    </source>
</evidence>
<dbReference type="EC" id="1.16.1.9" evidence="4"/>
<dbReference type="EMBL" id="LK052893">
    <property type="protein sequence ID" value="CDR41976.1"/>
    <property type="molecule type" value="Genomic_DNA"/>
</dbReference>
<feature type="signal peptide" evidence="22">
    <location>
        <begin position="1"/>
        <end position="22"/>
    </location>
</feature>
<evidence type="ECO:0000256" key="6">
    <source>
        <dbReference type="ARBA" id="ARBA00022475"/>
    </source>
</evidence>
<evidence type="ECO:0000256" key="12">
    <source>
        <dbReference type="ARBA" id="ARBA00022982"/>
    </source>
</evidence>
<keyword evidence="14" id="KW-0560">Oxidoreductase</keyword>
<feature type="transmembrane region" description="Helical" evidence="21">
    <location>
        <begin position="384"/>
        <end position="403"/>
    </location>
</feature>
<evidence type="ECO:0000256" key="16">
    <source>
        <dbReference type="ARBA" id="ARBA00023065"/>
    </source>
</evidence>
<dbReference type="Pfam" id="PF08022">
    <property type="entry name" value="FAD_binding_8"/>
    <property type="match status" value="1"/>
</dbReference>
<dbReference type="SUPFAM" id="SSF52343">
    <property type="entry name" value="Ferredoxin reductase-like, C-terminal NADP-linked domain"/>
    <property type="match status" value="1"/>
</dbReference>
<keyword evidence="7" id="KW-0349">Heme</keyword>
<evidence type="ECO:0000259" key="23">
    <source>
        <dbReference type="PROSITE" id="PS51384"/>
    </source>
</evidence>
<feature type="transmembrane region" description="Helical" evidence="21">
    <location>
        <begin position="276"/>
        <end position="298"/>
    </location>
</feature>
<dbReference type="GO" id="GO:0052851">
    <property type="term" value="F:ferric-chelate reductase (NADPH) activity"/>
    <property type="evidence" value="ECO:0007669"/>
    <property type="project" value="UniProtKB-EC"/>
</dbReference>
<evidence type="ECO:0000256" key="2">
    <source>
        <dbReference type="ARBA" id="ARBA00004651"/>
    </source>
</evidence>
<keyword evidence="17 21" id="KW-0472">Membrane</keyword>
<evidence type="ECO:0000256" key="11">
    <source>
        <dbReference type="ARBA" id="ARBA00022857"/>
    </source>
</evidence>
<evidence type="ECO:0000256" key="7">
    <source>
        <dbReference type="ARBA" id="ARBA00022617"/>
    </source>
</evidence>
<evidence type="ECO:0000256" key="19">
    <source>
        <dbReference type="ARBA" id="ARBA00048483"/>
    </source>
</evidence>
<dbReference type="PhylomeDB" id="A0A061B2V7"/>
<dbReference type="OrthoDB" id="167398at2759"/>
<dbReference type="GO" id="GO:0005886">
    <property type="term" value="C:plasma membrane"/>
    <property type="evidence" value="ECO:0007669"/>
    <property type="project" value="UniProtKB-SubCell"/>
</dbReference>
<feature type="compositionally biased region" description="Basic and acidic residues" evidence="20">
    <location>
        <begin position="621"/>
        <end position="630"/>
    </location>
</feature>
<evidence type="ECO:0000256" key="15">
    <source>
        <dbReference type="ARBA" id="ARBA00023004"/>
    </source>
</evidence>
<dbReference type="InterPro" id="IPR017938">
    <property type="entry name" value="Riboflavin_synthase-like_b-brl"/>
</dbReference>
<keyword evidence="9 21" id="KW-0812">Transmembrane</keyword>
<accession>A0A061B2V7</accession>
<dbReference type="InterPro" id="IPR017927">
    <property type="entry name" value="FAD-bd_FR_type"/>
</dbReference>
<dbReference type="VEuPathDB" id="FungiDB:BON22_4904"/>
<feature type="compositionally biased region" description="Polar residues" evidence="20">
    <location>
        <begin position="631"/>
        <end position="642"/>
    </location>
</feature>
<dbReference type="CDD" id="cd06186">
    <property type="entry name" value="NOX_Duox_like_FAD_NADP"/>
    <property type="match status" value="1"/>
</dbReference>
<evidence type="ECO:0000256" key="18">
    <source>
        <dbReference type="ARBA" id="ARBA00023180"/>
    </source>
</evidence>
<comment type="catalytic activity">
    <reaction evidence="19">
        <text>2 a Fe(II)-siderophore + NADP(+) + H(+) = 2 a Fe(III)-siderophore + NADPH</text>
        <dbReference type="Rhea" id="RHEA:28795"/>
        <dbReference type="Rhea" id="RHEA-COMP:11342"/>
        <dbReference type="Rhea" id="RHEA-COMP:11344"/>
        <dbReference type="ChEBI" id="CHEBI:15378"/>
        <dbReference type="ChEBI" id="CHEBI:29033"/>
        <dbReference type="ChEBI" id="CHEBI:29034"/>
        <dbReference type="ChEBI" id="CHEBI:57783"/>
        <dbReference type="ChEBI" id="CHEBI:58349"/>
        <dbReference type="EC" id="1.16.1.9"/>
    </reaction>
</comment>
<dbReference type="Pfam" id="PF08030">
    <property type="entry name" value="NAD_binding_6"/>
    <property type="match status" value="1"/>
</dbReference>
<name>A0A061B2V7_CYBFA</name>
<keyword evidence="8" id="KW-0285">Flavoprotein</keyword>
<evidence type="ECO:0000256" key="20">
    <source>
        <dbReference type="SAM" id="MobiDB-lite"/>
    </source>
</evidence>
<evidence type="ECO:0000256" key="17">
    <source>
        <dbReference type="ARBA" id="ARBA00023136"/>
    </source>
</evidence>
<evidence type="ECO:0000256" key="9">
    <source>
        <dbReference type="ARBA" id="ARBA00022692"/>
    </source>
</evidence>
<feature type="transmembrane region" description="Helical" evidence="21">
    <location>
        <begin position="353"/>
        <end position="372"/>
    </location>
</feature>
<dbReference type="InterPro" id="IPR051410">
    <property type="entry name" value="Ferric/Cupric_Reductase"/>
</dbReference>
<keyword evidence="7" id="KW-0479">Metal-binding</keyword>
<feature type="transmembrane region" description="Helical" evidence="21">
    <location>
        <begin position="238"/>
        <end position="256"/>
    </location>
</feature>
<dbReference type="GO" id="GO:0006826">
    <property type="term" value="P:iron ion transport"/>
    <property type="evidence" value="ECO:0007669"/>
    <property type="project" value="TreeGrafter"/>
</dbReference>
<keyword evidence="15" id="KW-0408">Iron</keyword>
<proteinExistence type="inferred from homology"/>
<evidence type="ECO:0000256" key="10">
    <source>
        <dbReference type="ARBA" id="ARBA00022827"/>
    </source>
</evidence>
<feature type="transmembrane region" description="Helical" evidence="21">
    <location>
        <begin position="319"/>
        <end position="341"/>
    </location>
</feature>
<keyword evidence="10" id="KW-0274">FAD</keyword>
<feature type="compositionally biased region" description="Basic and acidic residues" evidence="20">
    <location>
        <begin position="644"/>
        <end position="662"/>
    </location>
</feature>
<dbReference type="PROSITE" id="PS51384">
    <property type="entry name" value="FAD_FR"/>
    <property type="match status" value="1"/>
</dbReference>
<evidence type="ECO:0000313" key="24">
    <source>
        <dbReference type="EMBL" id="CDR41976.1"/>
    </source>
</evidence>
<dbReference type="PANTHER" id="PTHR32361:SF9">
    <property type="entry name" value="FERRIC REDUCTASE TRANSMEMBRANE COMPONENT 3-RELATED"/>
    <property type="match status" value="1"/>
</dbReference>